<accession>A0A1E5PKW7</accession>
<dbReference type="OrthoDB" id="1550811at2"/>
<proteinExistence type="predicted"/>
<organism evidence="1 2">
    <name type="scientific">Streptomyces subrutilus</name>
    <dbReference type="NCBI Taxonomy" id="36818"/>
    <lineage>
        <taxon>Bacteria</taxon>
        <taxon>Bacillati</taxon>
        <taxon>Actinomycetota</taxon>
        <taxon>Actinomycetes</taxon>
        <taxon>Kitasatosporales</taxon>
        <taxon>Streptomycetaceae</taxon>
        <taxon>Streptomyces</taxon>
    </lineage>
</organism>
<gene>
    <name evidence="1" type="ORF">BGK67_01310</name>
</gene>
<dbReference type="NCBIfam" id="NF008496">
    <property type="entry name" value="PRK11408.1-3"/>
    <property type="match status" value="1"/>
</dbReference>
<dbReference type="Pfam" id="PF10946">
    <property type="entry name" value="DUF2625"/>
    <property type="match status" value="1"/>
</dbReference>
<evidence type="ECO:0008006" key="3">
    <source>
        <dbReference type="Google" id="ProtNLM"/>
    </source>
</evidence>
<name>A0A1E5PKW7_9ACTN</name>
<comment type="caution">
    <text evidence="1">The sequence shown here is derived from an EMBL/GenBank/DDBJ whole genome shotgun (WGS) entry which is preliminary data.</text>
</comment>
<protein>
    <recommendedName>
        <fullName evidence="3">DUF2625 domain-containing protein</fullName>
    </recommendedName>
</protein>
<dbReference type="EMBL" id="MEHK01000001">
    <property type="protein sequence ID" value="OEJ30185.1"/>
    <property type="molecule type" value="Genomic_DNA"/>
</dbReference>
<dbReference type="STRING" id="36818.BGK67_01310"/>
<reference evidence="1 2" key="1">
    <citation type="submission" date="2016-08" db="EMBL/GenBank/DDBJ databases">
        <title>The complete genome of Streptomyces subrutilus 10-1-1.</title>
        <authorList>
            <person name="Chen X."/>
        </authorList>
    </citation>
    <scope>NUCLEOTIDE SEQUENCE [LARGE SCALE GENOMIC DNA]</scope>
    <source>
        <strain evidence="1 2">10-1-1</strain>
    </source>
</reference>
<dbReference type="Proteomes" id="UP000095705">
    <property type="component" value="Unassembled WGS sequence"/>
</dbReference>
<keyword evidence="2" id="KW-1185">Reference proteome</keyword>
<dbReference type="InterPro" id="IPR021239">
    <property type="entry name" value="DUF2625"/>
</dbReference>
<dbReference type="AlphaFoldDB" id="A0A1E5PKW7"/>
<dbReference type="RefSeq" id="WP_069918330.1">
    <property type="nucleotide sequence ID" value="NZ_MEHK01000001.1"/>
</dbReference>
<evidence type="ECO:0000313" key="1">
    <source>
        <dbReference type="EMBL" id="OEJ30185.1"/>
    </source>
</evidence>
<evidence type="ECO:0000313" key="2">
    <source>
        <dbReference type="Proteomes" id="UP000095705"/>
    </source>
</evidence>
<sequence>MRGIDELVHVDDPAWPELQGLLRASSVPLQVMPGDINEGRRCLLQMQVSARSVLGALALHTGGLLVDNGWVRAFGGGSGSVADGRLPSLAQVNRFPTNFDPGWHPATGLVVGHDILGGVFALNGGDPAAAGRPGAPGQMTYFAPDALEWEAMEMSHSGWVSWLFSGRLETFYDGMRWPGWREETVSLAVGQGLSVYPFLWSEEAHADLTATGRRPVPMREVLGVAADFARQMGPSDPGFLGDV</sequence>